<comment type="similarity">
    <text evidence="1">Belongs to the AHA1 family.</text>
</comment>
<evidence type="ECO:0000313" key="4">
    <source>
        <dbReference type="Proteomes" id="UP001500067"/>
    </source>
</evidence>
<comment type="caution">
    <text evidence="3">The sequence shown here is derived from an EMBL/GenBank/DDBJ whole genome shotgun (WGS) entry which is preliminary data.</text>
</comment>
<evidence type="ECO:0000256" key="1">
    <source>
        <dbReference type="ARBA" id="ARBA00006817"/>
    </source>
</evidence>
<dbReference type="SUPFAM" id="SSF55961">
    <property type="entry name" value="Bet v1-like"/>
    <property type="match status" value="1"/>
</dbReference>
<dbReference type="Pfam" id="PF08327">
    <property type="entry name" value="AHSA1"/>
    <property type="match status" value="1"/>
</dbReference>
<keyword evidence="4" id="KW-1185">Reference proteome</keyword>
<dbReference type="InterPro" id="IPR023393">
    <property type="entry name" value="START-like_dom_sf"/>
</dbReference>
<reference evidence="4" key="1">
    <citation type="journal article" date="2019" name="Int. J. Syst. Evol. Microbiol.">
        <title>The Global Catalogue of Microorganisms (GCM) 10K type strain sequencing project: providing services to taxonomists for standard genome sequencing and annotation.</title>
        <authorList>
            <consortium name="The Broad Institute Genomics Platform"/>
            <consortium name="The Broad Institute Genome Sequencing Center for Infectious Disease"/>
            <person name="Wu L."/>
            <person name="Ma J."/>
        </authorList>
    </citation>
    <scope>NUCLEOTIDE SEQUENCE [LARGE SCALE GENOMIC DNA]</scope>
    <source>
        <strain evidence="4">JCM 32105</strain>
    </source>
</reference>
<name>A0ABP8NF63_9BACT</name>
<organism evidence="3 4">
    <name type="scientific">Nemorincola caseinilytica</name>
    <dbReference type="NCBI Taxonomy" id="2054315"/>
    <lineage>
        <taxon>Bacteria</taxon>
        <taxon>Pseudomonadati</taxon>
        <taxon>Bacteroidota</taxon>
        <taxon>Chitinophagia</taxon>
        <taxon>Chitinophagales</taxon>
        <taxon>Chitinophagaceae</taxon>
        <taxon>Nemorincola</taxon>
    </lineage>
</organism>
<feature type="domain" description="Activator of Hsp90 ATPase homologue 1/2-like C-terminal" evidence="2">
    <location>
        <begin position="13"/>
        <end position="125"/>
    </location>
</feature>
<evidence type="ECO:0000313" key="3">
    <source>
        <dbReference type="EMBL" id="GAA4464875.1"/>
    </source>
</evidence>
<sequence>MAWDLTLEFQLSAPPARVMQLLTDAALIRKWSGEDAVIENKPGGRMSMYGGWVTGEVTKTSADELAYTWLTTDQPMGAKPSEVHFVLKKQDGGTRVILKHTGFATEEEMKEHRSGWADTFFEPLEDFIMIFDNRE</sequence>
<dbReference type="Proteomes" id="UP001500067">
    <property type="component" value="Unassembled WGS sequence"/>
</dbReference>
<dbReference type="RefSeq" id="WP_345081294.1">
    <property type="nucleotide sequence ID" value="NZ_BAABFA010000010.1"/>
</dbReference>
<evidence type="ECO:0000259" key="2">
    <source>
        <dbReference type="Pfam" id="PF08327"/>
    </source>
</evidence>
<protein>
    <recommendedName>
        <fullName evidence="2">Activator of Hsp90 ATPase homologue 1/2-like C-terminal domain-containing protein</fullName>
    </recommendedName>
</protein>
<gene>
    <name evidence="3" type="ORF">GCM10023093_16130</name>
</gene>
<dbReference type="Gene3D" id="3.30.530.20">
    <property type="match status" value="1"/>
</dbReference>
<proteinExistence type="inferred from homology"/>
<dbReference type="EMBL" id="BAABFA010000010">
    <property type="protein sequence ID" value="GAA4464875.1"/>
    <property type="molecule type" value="Genomic_DNA"/>
</dbReference>
<dbReference type="InterPro" id="IPR013538">
    <property type="entry name" value="ASHA1/2-like_C"/>
</dbReference>
<accession>A0ABP8NF63</accession>